<feature type="region of interest" description="Disordered" evidence="1">
    <location>
        <begin position="170"/>
        <end position="221"/>
    </location>
</feature>
<evidence type="ECO:0000313" key="2">
    <source>
        <dbReference type="EMBL" id="KAA1085466.1"/>
    </source>
</evidence>
<comment type="caution">
    <text evidence="2">The sequence shown here is derived from an EMBL/GenBank/DDBJ whole genome shotgun (WGS) entry which is preliminary data.</text>
</comment>
<feature type="compositionally biased region" description="Basic and acidic residues" evidence="1">
    <location>
        <begin position="85"/>
        <end position="98"/>
    </location>
</feature>
<feature type="region of interest" description="Disordered" evidence="1">
    <location>
        <begin position="55"/>
        <end position="129"/>
    </location>
</feature>
<keyword evidence="4" id="KW-1185">Reference proteome</keyword>
<reference evidence="4 5" key="1">
    <citation type="submission" date="2019-05" db="EMBL/GenBank/DDBJ databases">
        <title>Emergence of the Ug99 lineage of the wheat stem rust pathogen through somatic hybridization.</title>
        <authorList>
            <person name="Li F."/>
            <person name="Upadhyaya N.M."/>
            <person name="Sperschneider J."/>
            <person name="Matny O."/>
            <person name="Nguyen-Phuc H."/>
            <person name="Mago R."/>
            <person name="Raley C."/>
            <person name="Miller M.E."/>
            <person name="Silverstein K.A.T."/>
            <person name="Henningsen E."/>
            <person name="Hirsch C.D."/>
            <person name="Visser B."/>
            <person name="Pretorius Z.A."/>
            <person name="Steffenson B.J."/>
            <person name="Schwessinger B."/>
            <person name="Dodds P.N."/>
            <person name="Figueroa M."/>
        </authorList>
    </citation>
    <scope>NUCLEOTIDE SEQUENCE [LARGE SCALE GENOMIC DNA]</scope>
    <source>
        <strain evidence="2">21-0</strain>
        <strain evidence="3 5">Ug99</strain>
    </source>
</reference>
<dbReference type="AlphaFoldDB" id="A0A5B0N9S0"/>
<accession>A0A5B0N9S0</accession>
<feature type="compositionally biased region" description="Polar residues" evidence="1">
    <location>
        <begin position="188"/>
        <end position="197"/>
    </location>
</feature>
<dbReference type="Proteomes" id="UP000324748">
    <property type="component" value="Unassembled WGS sequence"/>
</dbReference>
<evidence type="ECO:0000313" key="4">
    <source>
        <dbReference type="Proteomes" id="UP000324748"/>
    </source>
</evidence>
<dbReference type="Proteomes" id="UP000325313">
    <property type="component" value="Unassembled WGS sequence"/>
</dbReference>
<proteinExistence type="predicted"/>
<feature type="compositionally biased region" description="Low complexity" evidence="1">
    <location>
        <begin position="65"/>
        <end position="77"/>
    </location>
</feature>
<sequence>MKLPLGTLPDHDPFPLRSRTRPLHKLPRYMAKRPLLSIKIPSLIDRVGKDERTPEVSWFSPFTPDSPSSRSQSPSMSNELVKTADAQRDTADAQRDTADENAQQSRSNVMEEDEENRNTQPTISRLGSRWSRRFPHGCLQTMFQQVQRTPTRHKHLSTISVSPYSAIDLQRPRRSSPHHTLMNDHDGLSNSRRTSNPFDYLSLRRHSKIDSPTRHDKTPTQLGIRPVLPVASPAEMLTSIHTPKHLNAPWSSTTC</sequence>
<name>A0A5B0N9S0_PUCGR</name>
<gene>
    <name evidence="2" type="ORF">PGT21_008101</name>
    <name evidence="3" type="ORF">PGTUg99_009735</name>
</gene>
<protein>
    <submittedName>
        <fullName evidence="2">Uncharacterized protein</fullName>
    </submittedName>
</protein>
<feature type="compositionally biased region" description="Basic and acidic residues" evidence="1">
    <location>
        <begin position="208"/>
        <end position="218"/>
    </location>
</feature>
<evidence type="ECO:0000256" key="1">
    <source>
        <dbReference type="SAM" id="MobiDB-lite"/>
    </source>
</evidence>
<organism evidence="2 4">
    <name type="scientific">Puccinia graminis f. sp. tritici</name>
    <dbReference type="NCBI Taxonomy" id="56615"/>
    <lineage>
        <taxon>Eukaryota</taxon>
        <taxon>Fungi</taxon>
        <taxon>Dikarya</taxon>
        <taxon>Basidiomycota</taxon>
        <taxon>Pucciniomycotina</taxon>
        <taxon>Pucciniomycetes</taxon>
        <taxon>Pucciniales</taxon>
        <taxon>Pucciniaceae</taxon>
        <taxon>Puccinia</taxon>
    </lineage>
</organism>
<evidence type="ECO:0000313" key="3">
    <source>
        <dbReference type="EMBL" id="KAA1122967.1"/>
    </source>
</evidence>
<dbReference type="EMBL" id="VDEP01000213">
    <property type="protein sequence ID" value="KAA1122967.1"/>
    <property type="molecule type" value="Genomic_DNA"/>
</dbReference>
<dbReference type="OrthoDB" id="2499848at2759"/>
<dbReference type="EMBL" id="VSWC01000106">
    <property type="protein sequence ID" value="KAA1085466.1"/>
    <property type="molecule type" value="Genomic_DNA"/>
</dbReference>
<evidence type="ECO:0000313" key="5">
    <source>
        <dbReference type="Proteomes" id="UP000325313"/>
    </source>
</evidence>
<feature type="region of interest" description="Disordered" evidence="1">
    <location>
        <begin position="1"/>
        <end position="21"/>
    </location>
</feature>